<dbReference type="Proteomes" id="UP000260351">
    <property type="component" value="Unassembled WGS sequence"/>
</dbReference>
<dbReference type="EMBL" id="QUZK01000022">
    <property type="protein sequence ID" value="RFF31269.1"/>
    <property type="molecule type" value="Genomic_DNA"/>
</dbReference>
<evidence type="ECO:0008006" key="4">
    <source>
        <dbReference type="Google" id="ProtNLM"/>
    </source>
</evidence>
<dbReference type="InterPro" id="IPR059226">
    <property type="entry name" value="Choice_anch_Q_dom"/>
</dbReference>
<comment type="caution">
    <text evidence="2">The sequence shown here is derived from an EMBL/GenBank/DDBJ whole genome shotgun (WGS) entry which is preliminary data.</text>
</comment>
<name>A0A3E1KAC3_9GAMM</name>
<dbReference type="InterPro" id="IPR012334">
    <property type="entry name" value="Pectin_lyas_fold"/>
</dbReference>
<feature type="region of interest" description="Disordered" evidence="1">
    <location>
        <begin position="1"/>
        <end position="23"/>
    </location>
</feature>
<dbReference type="PANTHER" id="PTHR11319:SF35">
    <property type="entry name" value="OUTER MEMBRANE PROTEIN PMPC-RELATED"/>
    <property type="match status" value="1"/>
</dbReference>
<dbReference type="SUPFAM" id="SSF51126">
    <property type="entry name" value="Pectin lyase-like"/>
    <property type="match status" value="2"/>
</dbReference>
<reference evidence="2 3" key="1">
    <citation type="submission" date="2018-08" db="EMBL/GenBank/DDBJ databases">
        <title>Wenzhouxiangella salilacus sp. nov., a novel bacterium isolated from a saline lake in Xinjiang Province, China.</title>
        <authorList>
            <person name="Han S."/>
        </authorList>
    </citation>
    <scope>NUCLEOTIDE SEQUENCE [LARGE SCALE GENOMIC DNA]</scope>
    <source>
        <strain evidence="2 3">XDB06</strain>
    </source>
</reference>
<evidence type="ECO:0000256" key="1">
    <source>
        <dbReference type="SAM" id="MobiDB-lite"/>
    </source>
</evidence>
<proteinExistence type="predicted"/>
<sequence length="777" mass="78636">MANNQEFTGSATTMTKENQLHSRKYQVRQRLKPTIAPLTAAIGGALAAGSLQAATITVDTLDDGIPSEQCSLRGALYAATTNSSSYGGGCPAGDSGQDTIVFASGLSGTINLDFASGIYYDGTTLPIGESVIIDGEGRITIQGSGAAPAMYQKYQVDGFHAEEVELRGLTITGGGGDYGGAIRSHGLELALSNCTLTGNSATEGGGAIWHSSPADGSSWLTIAASEISGNEVTANGGRGGAIAVDRSSHSLVITSTTLNDNESQGSGGAIDWRASNGTVGFYNNSSFSNNTAKYGDGGAVNIVSQGAYGASVFFRDTDFYGNLATGYGGGAAVSDSGSGVNGFGQFRLRGSNFEQNTAGESGGGLWLSRGDGSGTAGTPENYVDFETNSFNGRPTAFIGNTAAYSGGGAEIIVGDATPVNFIGVDFTGNSANDGNGGGALITTGNAGLSMSQVTVAGNTAQGSGQGAGFRIAANNGGDVEGRQVDVNDNYGNYGGGMRIIASGGDVLFEDARFVDNTADQSFGGGLQVSGTLNQFGIGSSIFSGNIAGQGGAGLDLYSPYSENILAEVKYSEWSGNEAGNSGGAINLELGAGSQLFLENSTLSGNTSGNNGAALNTYGDQQLTVKYSTVANNIATNEGGGIFNSQTGDCNVYNSLFDGNTGAAGAEEQDLRATTTDCGVQNSLLSGADSQFTDDGGNILYQDPMLLPLADNGGANGRTHALADSSPAVDAGSAGSYVPDSDQRGSPFQRVFGSALDMGAYELQTLEDAIFSDRFEAP</sequence>
<dbReference type="InterPro" id="IPR011050">
    <property type="entry name" value="Pectin_lyase_fold/virulence"/>
</dbReference>
<gene>
    <name evidence="2" type="ORF">DZC52_05505</name>
</gene>
<evidence type="ECO:0000313" key="2">
    <source>
        <dbReference type="EMBL" id="RFF31269.1"/>
    </source>
</evidence>
<dbReference type="Gene3D" id="2.160.20.10">
    <property type="entry name" value="Single-stranded right-handed beta-helix, Pectin lyase-like"/>
    <property type="match status" value="1"/>
</dbReference>
<dbReference type="SMART" id="SM00710">
    <property type="entry name" value="PbH1"/>
    <property type="match status" value="10"/>
</dbReference>
<dbReference type="InterPro" id="IPR006626">
    <property type="entry name" value="PbH1"/>
</dbReference>
<accession>A0A3E1KAC3</accession>
<evidence type="ECO:0000313" key="3">
    <source>
        <dbReference type="Proteomes" id="UP000260351"/>
    </source>
</evidence>
<dbReference type="NCBIfam" id="NF041518">
    <property type="entry name" value="choice_anch_Q"/>
    <property type="match status" value="1"/>
</dbReference>
<keyword evidence="3" id="KW-1185">Reference proteome</keyword>
<protein>
    <recommendedName>
        <fullName evidence="4">CSLREA domain-containing protein</fullName>
    </recommendedName>
</protein>
<dbReference type="AlphaFoldDB" id="A0A3E1KAC3"/>
<organism evidence="2 3">
    <name type="scientific">Wenzhouxiangella sediminis</name>
    <dbReference type="NCBI Taxonomy" id="1792836"/>
    <lineage>
        <taxon>Bacteria</taxon>
        <taxon>Pseudomonadati</taxon>
        <taxon>Pseudomonadota</taxon>
        <taxon>Gammaproteobacteria</taxon>
        <taxon>Chromatiales</taxon>
        <taxon>Wenzhouxiangellaceae</taxon>
        <taxon>Wenzhouxiangella</taxon>
    </lineage>
</organism>
<feature type="compositionally biased region" description="Polar residues" evidence="1">
    <location>
        <begin position="1"/>
        <end position="17"/>
    </location>
</feature>
<dbReference type="PANTHER" id="PTHR11319">
    <property type="entry name" value="G PROTEIN-COUPLED RECEPTOR-RELATED"/>
    <property type="match status" value="1"/>
</dbReference>